<accession>L1IGD4</accession>
<dbReference type="EnsemblProtists" id="EKX36177">
    <property type="protein sequence ID" value="EKX36177"/>
    <property type="gene ID" value="GUITHDRAFT_117695"/>
</dbReference>
<evidence type="ECO:0000313" key="4">
    <source>
        <dbReference type="Proteomes" id="UP000011087"/>
    </source>
</evidence>
<dbReference type="EnsemblProtists" id="EKX34890">
    <property type="protein sequence ID" value="EKX34890"/>
    <property type="gene ID" value="GUITHDRAFT_118931"/>
</dbReference>
<dbReference type="HOGENOM" id="CLU_978089_0_0_1"/>
<dbReference type="Proteomes" id="UP000011087">
    <property type="component" value="Unassembled WGS sequence"/>
</dbReference>
<gene>
    <name evidence="2" type="ORF">GUITHDRAFT_117695</name>
    <name evidence="1" type="ORF">GUITHDRAFT_118931</name>
</gene>
<sequence>MASVGQITGTQVHSGPKHILQCHVSEDVLRMLATEDTRERVHRDKMLYCMHKHELALCCSIPYNTSNNMMFKQKTAYPPVVTTLGFITPETRNLIRAVYNAQTVEQFEESRENIIARAARDPNFKFYLPQFTFQGVAQTQAWATSNFGDTIGSVLVAGFATVMNGHFHAYTGDVVHWYFDFESIMFEDDGTRRRNGAFNSNPANVNLITEANPDFYNADPIRIGEKAGERKDYHEMREYGNYPELYKNLDRRIGSREYKQNIIYPKPYLYDGCGYGDRIRVFGRVVNGGRPFEPIDVLIFSQCR</sequence>
<reference evidence="3" key="3">
    <citation type="submission" date="2016-03" db="UniProtKB">
        <authorList>
            <consortium name="EnsemblProtists"/>
        </authorList>
    </citation>
    <scope>IDENTIFICATION</scope>
</reference>
<dbReference type="RefSeq" id="XP_005823157.1">
    <property type="nucleotide sequence ID" value="XM_005823100.1"/>
</dbReference>
<protein>
    <submittedName>
        <fullName evidence="1 3">Uncharacterized protein</fullName>
    </submittedName>
</protein>
<dbReference type="PaxDb" id="55529-EKX34890"/>
<dbReference type="KEGG" id="gtt:GUITHDRAFT_117695"/>
<reference evidence="4" key="2">
    <citation type="submission" date="2012-11" db="EMBL/GenBank/DDBJ databases">
        <authorList>
            <person name="Kuo A."/>
            <person name="Curtis B.A."/>
            <person name="Tanifuji G."/>
            <person name="Burki F."/>
            <person name="Gruber A."/>
            <person name="Irimia M."/>
            <person name="Maruyama S."/>
            <person name="Arias M.C."/>
            <person name="Ball S.G."/>
            <person name="Gile G.H."/>
            <person name="Hirakawa Y."/>
            <person name="Hopkins J.F."/>
            <person name="Rensing S.A."/>
            <person name="Schmutz J."/>
            <person name="Symeonidi A."/>
            <person name="Elias M."/>
            <person name="Eveleigh R.J."/>
            <person name="Herman E.K."/>
            <person name="Klute M.J."/>
            <person name="Nakayama T."/>
            <person name="Obornik M."/>
            <person name="Reyes-Prieto A."/>
            <person name="Armbrust E.V."/>
            <person name="Aves S.J."/>
            <person name="Beiko R.G."/>
            <person name="Coutinho P."/>
            <person name="Dacks J.B."/>
            <person name="Durnford D.G."/>
            <person name="Fast N.M."/>
            <person name="Green B.R."/>
            <person name="Grisdale C."/>
            <person name="Hempe F."/>
            <person name="Henrissat B."/>
            <person name="Hoppner M.P."/>
            <person name="Ishida K.-I."/>
            <person name="Kim E."/>
            <person name="Koreny L."/>
            <person name="Kroth P.G."/>
            <person name="Liu Y."/>
            <person name="Malik S.-B."/>
            <person name="Maier U.G."/>
            <person name="McRose D."/>
            <person name="Mock T."/>
            <person name="Neilson J.A."/>
            <person name="Onodera N.T."/>
            <person name="Poole A.M."/>
            <person name="Pritham E.J."/>
            <person name="Richards T.A."/>
            <person name="Rocap G."/>
            <person name="Roy S.W."/>
            <person name="Sarai C."/>
            <person name="Schaack S."/>
            <person name="Shirato S."/>
            <person name="Slamovits C.H."/>
            <person name="Spencer D.F."/>
            <person name="Suzuki S."/>
            <person name="Worden A.Z."/>
            <person name="Zauner S."/>
            <person name="Barry K."/>
            <person name="Bell C."/>
            <person name="Bharti A.K."/>
            <person name="Crow J.A."/>
            <person name="Grimwood J."/>
            <person name="Kramer R."/>
            <person name="Lindquist E."/>
            <person name="Lucas S."/>
            <person name="Salamov A."/>
            <person name="McFadden G.I."/>
            <person name="Lane C.E."/>
            <person name="Keeling P.J."/>
            <person name="Gray M.W."/>
            <person name="Grigoriev I.V."/>
            <person name="Archibald J.M."/>
        </authorList>
    </citation>
    <scope>NUCLEOTIDE SEQUENCE</scope>
    <source>
        <strain evidence="4">CCMP2712</strain>
    </source>
</reference>
<evidence type="ECO:0000313" key="1">
    <source>
        <dbReference type="EMBL" id="EKX34890.1"/>
    </source>
</evidence>
<dbReference type="KEGG" id="gtt:GUITHDRAFT_118931"/>
<dbReference type="AlphaFoldDB" id="L1IGD4"/>
<evidence type="ECO:0000313" key="2">
    <source>
        <dbReference type="EMBL" id="EKX36177.1"/>
    </source>
</evidence>
<dbReference type="GeneID" id="17292909"/>
<dbReference type="RefSeq" id="XP_005821870.1">
    <property type="nucleotide sequence ID" value="XM_005821813.1"/>
</dbReference>
<keyword evidence="4" id="KW-1185">Reference proteome</keyword>
<organism evidence="1">
    <name type="scientific">Guillardia theta (strain CCMP2712)</name>
    <name type="common">Cryptophyte</name>
    <dbReference type="NCBI Taxonomy" id="905079"/>
    <lineage>
        <taxon>Eukaryota</taxon>
        <taxon>Cryptophyceae</taxon>
        <taxon>Pyrenomonadales</taxon>
        <taxon>Geminigeraceae</taxon>
        <taxon>Guillardia</taxon>
    </lineage>
</organism>
<name>L1IGD4_GUITC</name>
<dbReference type="EMBL" id="JH993101">
    <property type="protein sequence ID" value="EKX34890.1"/>
    <property type="molecule type" value="Genomic_DNA"/>
</dbReference>
<proteinExistence type="predicted"/>
<reference evidence="1 4" key="1">
    <citation type="journal article" date="2012" name="Nature">
        <title>Algal genomes reveal evolutionary mosaicism and the fate of nucleomorphs.</title>
        <authorList>
            <consortium name="DOE Joint Genome Institute"/>
            <person name="Curtis B.A."/>
            <person name="Tanifuji G."/>
            <person name="Burki F."/>
            <person name="Gruber A."/>
            <person name="Irimia M."/>
            <person name="Maruyama S."/>
            <person name="Arias M.C."/>
            <person name="Ball S.G."/>
            <person name="Gile G.H."/>
            <person name="Hirakawa Y."/>
            <person name="Hopkins J.F."/>
            <person name="Kuo A."/>
            <person name="Rensing S.A."/>
            <person name="Schmutz J."/>
            <person name="Symeonidi A."/>
            <person name="Elias M."/>
            <person name="Eveleigh R.J."/>
            <person name="Herman E.K."/>
            <person name="Klute M.J."/>
            <person name="Nakayama T."/>
            <person name="Obornik M."/>
            <person name="Reyes-Prieto A."/>
            <person name="Armbrust E.V."/>
            <person name="Aves S.J."/>
            <person name="Beiko R.G."/>
            <person name="Coutinho P."/>
            <person name="Dacks J.B."/>
            <person name="Durnford D.G."/>
            <person name="Fast N.M."/>
            <person name="Green B.R."/>
            <person name="Grisdale C.J."/>
            <person name="Hempel F."/>
            <person name="Henrissat B."/>
            <person name="Hoppner M.P."/>
            <person name="Ishida K."/>
            <person name="Kim E."/>
            <person name="Koreny L."/>
            <person name="Kroth P.G."/>
            <person name="Liu Y."/>
            <person name="Malik S.B."/>
            <person name="Maier U.G."/>
            <person name="McRose D."/>
            <person name="Mock T."/>
            <person name="Neilson J.A."/>
            <person name="Onodera N.T."/>
            <person name="Poole A.M."/>
            <person name="Pritham E.J."/>
            <person name="Richards T.A."/>
            <person name="Rocap G."/>
            <person name="Roy S.W."/>
            <person name="Sarai C."/>
            <person name="Schaack S."/>
            <person name="Shirato S."/>
            <person name="Slamovits C.H."/>
            <person name="Spencer D.F."/>
            <person name="Suzuki S."/>
            <person name="Worden A.Z."/>
            <person name="Zauner S."/>
            <person name="Barry K."/>
            <person name="Bell C."/>
            <person name="Bharti A.K."/>
            <person name="Crow J.A."/>
            <person name="Grimwood J."/>
            <person name="Kramer R."/>
            <person name="Lindquist E."/>
            <person name="Lucas S."/>
            <person name="Salamov A."/>
            <person name="McFadden G.I."/>
            <person name="Lane C.E."/>
            <person name="Keeling P.J."/>
            <person name="Gray M.W."/>
            <person name="Grigoriev I.V."/>
            <person name="Archibald J.M."/>
        </authorList>
    </citation>
    <scope>NUCLEOTIDE SEQUENCE</scope>
    <source>
        <strain evidence="1 4">CCMP2712</strain>
    </source>
</reference>
<dbReference type="EMBL" id="JH993078">
    <property type="protein sequence ID" value="EKX36177.1"/>
    <property type="molecule type" value="Genomic_DNA"/>
</dbReference>
<dbReference type="GeneID" id="17291652"/>
<evidence type="ECO:0000313" key="3">
    <source>
        <dbReference type="EnsemblProtists" id="EKX34890"/>
    </source>
</evidence>